<dbReference type="InterPro" id="IPR007627">
    <property type="entry name" value="RNA_pol_sigma70_r2"/>
</dbReference>
<dbReference type="GO" id="GO:0006352">
    <property type="term" value="P:DNA-templated transcription initiation"/>
    <property type="evidence" value="ECO:0007669"/>
    <property type="project" value="InterPro"/>
</dbReference>
<dbReference type="SUPFAM" id="SSF88659">
    <property type="entry name" value="Sigma3 and sigma4 domains of RNA polymerase sigma factors"/>
    <property type="match status" value="2"/>
</dbReference>
<dbReference type="InterPro" id="IPR036388">
    <property type="entry name" value="WH-like_DNA-bd_sf"/>
</dbReference>
<feature type="region of interest" description="Disordered" evidence="5">
    <location>
        <begin position="54"/>
        <end position="77"/>
    </location>
</feature>
<evidence type="ECO:0000259" key="6">
    <source>
        <dbReference type="PROSITE" id="PS00716"/>
    </source>
</evidence>
<dbReference type="PANTHER" id="PTHR30603:SF47">
    <property type="entry name" value="RNA POLYMERASE SIGMA FACTOR SIGD, CHLOROPLASTIC"/>
    <property type="match status" value="1"/>
</dbReference>
<comment type="caution">
    <text evidence="7">The sequence shown here is derived from an EMBL/GenBank/DDBJ whole genome shotgun (WGS) entry which is preliminary data.</text>
</comment>
<dbReference type="PANTHER" id="PTHR30603">
    <property type="entry name" value="RNA POLYMERASE SIGMA FACTOR RPO"/>
    <property type="match status" value="1"/>
</dbReference>
<gene>
    <name evidence="7" type="ORF">BA062_34055</name>
</gene>
<dbReference type="Proteomes" id="UP000247892">
    <property type="component" value="Unassembled WGS sequence"/>
</dbReference>
<dbReference type="Pfam" id="PF04542">
    <property type="entry name" value="Sigma70_r2"/>
    <property type="match status" value="1"/>
</dbReference>
<evidence type="ECO:0000313" key="7">
    <source>
        <dbReference type="EMBL" id="PXY20074.1"/>
    </source>
</evidence>
<reference evidence="7 8" key="1">
    <citation type="submission" date="2016-07" db="EMBL/GenBank/DDBJ databases">
        <title>Draft genome sequence of Prauserella sp. YIM 121212, isolated from alkaline soil.</title>
        <authorList>
            <person name="Ruckert C."/>
            <person name="Albersmeier A."/>
            <person name="Jiang C.-L."/>
            <person name="Jiang Y."/>
            <person name="Kalinowski J."/>
            <person name="Schneider O."/>
            <person name="Winkler A."/>
            <person name="Zotchev S.B."/>
        </authorList>
    </citation>
    <scope>NUCLEOTIDE SEQUENCE [LARGE SCALE GENOMIC DNA]</scope>
    <source>
        <strain evidence="7 8">YIM 121212</strain>
    </source>
</reference>
<evidence type="ECO:0000256" key="3">
    <source>
        <dbReference type="ARBA" id="ARBA00023125"/>
    </source>
</evidence>
<keyword evidence="2" id="KW-0731">Sigma factor</keyword>
<evidence type="ECO:0000256" key="5">
    <source>
        <dbReference type="SAM" id="MobiDB-lite"/>
    </source>
</evidence>
<evidence type="ECO:0000256" key="4">
    <source>
        <dbReference type="ARBA" id="ARBA00023163"/>
    </source>
</evidence>
<dbReference type="NCBIfam" id="TIGR02937">
    <property type="entry name" value="sigma70-ECF"/>
    <property type="match status" value="1"/>
</dbReference>
<dbReference type="EMBL" id="MASU01000018">
    <property type="protein sequence ID" value="PXY20074.1"/>
    <property type="molecule type" value="Genomic_DNA"/>
</dbReference>
<dbReference type="GO" id="GO:0003677">
    <property type="term" value="F:DNA binding"/>
    <property type="evidence" value="ECO:0007669"/>
    <property type="project" value="UniProtKB-KW"/>
</dbReference>
<dbReference type="CDD" id="cd06171">
    <property type="entry name" value="Sigma70_r4"/>
    <property type="match status" value="1"/>
</dbReference>
<evidence type="ECO:0000313" key="8">
    <source>
        <dbReference type="Proteomes" id="UP000247892"/>
    </source>
</evidence>
<dbReference type="GO" id="GO:0016987">
    <property type="term" value="F:sigma factor activity"/>
    <property type="evidence" value="ECO:0007669"/>
    <property type="project" value="UniProtKB-KW"/>
</dbReference>
<dbReference type="InterPro" id="IPR014284">
    <property type="entry name" value="RNA_pol_sigma-70_dom"/>
</dbReference>
<dbReference type="PRINTS" id="PR00046">
    <property type="entry name" value="SIGMA70FCT"/>
</dbReference>
<organism evidence="7 8">
    <name type="scientific">Prauserella flavalba</name>
    <dbReference type="NCBI Taxonomy" id="1477506"/>
    <lineage>
        <taxon>Bacteria</taxon>
        <taxon>Bacillati</taxon>
        <taxon>Actinomycetota</taxon>
        <taxon>Actinomycetes</taxon>
        <taxon>Pseudonocardiales</taxon>
        <taxon>Pseudonocardiaceae</taxon>
        <taxon>Prauserella</taxon>
    </lineage>
</organism>
<dbReference type="InterPro" id="IPR013325">
    <property type="entry name" value="RNA_pol_sigma_r2"/>
</dbReference>
<dbReference type="InterPro" id="IPR007624">
    <property type="entry name" value="RNA_pol_sigma70_r3"/>
</dbReference>
<keyword evidence="3" id="KW-0238">DNA-binding</keyword>
<keyword evidence="1" id="KW-0805">Transcription regulation</keyword>
<dbReference type="Gene3D" id="1.10.601.10">
    <property type="entry name" value="RNA Polymerase Primary Sigma Factor"/>
    <property type="match status" value="1"/>
</dbReference>
<name>A0A318LDW5_9PSEU</name>
<evidence type="ECO:0000256" key="2">
    <source>
        <dbReference type="ARBA" id="ARBA00023082"/>
    </source>
</evidence>
<dbReference type="Gene3D" id="1.10.10.10">
    <property type="entry name" value="Winged helix-like DNA-binding domain superfamily/Winged helix DNA-binding domain"/>
    <property type="match status" value="2"/>
</dbReference>
<feature type="compositionally biased region" description="Basic and acidic residues" evidence="5">
    <location>
        <begin position="62"/>
        <end position="71"/>
    </location>
</feature>
<dbReference type="Pfam" id="PF04545">
    <property type="entry name" value="Sigma70_r4"/>
    <property type="match status" value="1"/>
</dbReference>
<dbReference type="SUPFAM" id="SSF88946">
    <property type="entry name" value="Sigma2 domain of RNA polymerase sigma factors"/>
    <property type="match status" value="1"/>
</dbReference>
<dbReference type="AlphaFoldDB" id="A0A318LDW5"/>
<accession>A0A318LDW5</accession>
<dbReference type="Pfam" id="PF04539">
    <property type="entry name" value="Sigma70_r3"/>
    <property type="match status" value="1"/>
</dbReference>
<dbReference type="InterPro" id="IPR050239">
    <property type="entry name" value="Sigma-70_RNA_pol_init_factors"/>
</dbReference>
<sequence length="488" mass="53907">MATSVDDLVDELRSIAESHDGRSDARSLIEFASRHRLTHRDVDRLLVALGQSVSSSAGEGGTNEKGEESSQMRDGVPVEAQSGDAAWLFWGETESISLRDVNDIVGQAFDDLLGDWLRRGRHLVQTDIALLVSKRGLNPVQHHELLEMLEDAGVELVSSSPVRPRRSANPGHHQDAVSQYLKAVASYPLIDGAREIELWSLISQGVAAKNELDRPAGDALDAALRRSLHSQIEGGRRARTELVCANLRLVVSIAKNSRYEASGVEFPDRIQDGNCGLIRAADKFDGSKGFKFSTYATWWIRQAIERGIGDRGRLIRVPIHFHEQVQKVRKAVHGLTGRLGREPALAEIAEETGMESGQIQAIRDIDRPVVSLDALLGDDGDLRLSDVLITEEGRDARADPAHIVIHAQMREDLTRTLHSQLSDREVEVVKRRFGIGTGNEETLDEIGVSFGVTRERIRQIQGTSIAKLRESARITSLRSYVADDPKFD</sequence>
<proteinExistence type="predicted"/>
<keyword evidence="4" id="KW-0804">Transcription</keyword>
<dbReference type="InterPro" id="IPR013324">
    <property type="entry name" value="RNA_pol_sigma_r3/r4-like"/>
</dbReference>
<dbReference type="PROSITE" id="PS00716">
    <property type="entry name" value="SIGMA70_2"/>
    <property type="match status" value="1"/>
</dbReference>
<keyword evidence="8" id="KW-1185">Reference proteome</keyword>
<protein>
    <submittedName>
        <fullName evidence="7">RNA polymerase subunit sigma</fullName>
    </submittedName>
</protein>
<dbReference type="InterPro" id="IPR000943">
    <property type="entry name" value="RNA_pol_sigma70"/>
</dbReference>
<feature type="domain" description="RNA polymerase sigma-70" evidence="6">
    <location>
        <begin position="442"/>
        <end position="468"/>
    </location>
</feature>
<dbReference type="InterPro" id="IPR007630">
    <property type="entry name" value="RNA_pol_sigma70_r4"/>
</dbReference>
<evidence type="ECO:0000256" key="1">
    <source>
        <dbReference type="ARBA" id="ARBA00023015"/>
    </source>
</evidence>